<reference evidence="2" key="2">
    <citation type="submission" date="2023-01" db="EMBL/GenBank/DDBJ databases">
        <authorList>
            <person name="Sun Q."/>
            <person name="Evtushenko L."/>
        </authorList>
    </citation>
    <scope>NUCLEOTIDE SEQUENCE</scope>
    <source>
        <strain evidence="2">VKM B-2789</strain>
    </source>
</reference>
<dbReference type="Proteomes" id="UP001143330">
    <property type="component" value="Unassembled WGS sequence"/>
</dbReference>
<organism evidence="2 3">
    <name type="scientific">Ancylobacter defluvii</name>
    <dbReference type="NCBI Taxonomy" id="1282440"/>
    <lineage>
        <taxon>Bacteria</taxon>
        <taxon>Pseudomonadati</taxon>
        <taxon>Pseudomonadota</taxon>
        <taxon>Alphaproteobacteria</taxon>
        <taxon>Hyphomicrobiales</taxon>
        <taxon>Xanthobacteraceae</taxon>
        <taxon>Ancylobacter</taxon>
    </lineage>
</organism>
<sequence length="50" mass="5285">MSGTRTGGEALIDLLEANGVEVVFGIPGVHTVELYRGLAGSTIRHVTPRH</sequence>
<evidence type="ECO:0000313" key="2">
    <source>
        <dbReference type="EMBL" id="GLK85780.1"/>
    </source>
</evidence>
<gene>
    <name evidence="2" type="ORF">GCM10017653_38500</name>
</gene>
<keyword evidence="3" id="KW-1185">Reference proteome</keyword>
<dbReference type="Gene3D" id="3.40.50.970">
    <property type="match status" value="1"/>
</dbReference>
<protein>
    <recommendedName>
        <fullName evidence="1">Thiamine pyrophosphate enzyme N-terminal TPP-binding domain-containing protein</fullName>
    </recommendedName>
</protein>
<dbReference type="CDD" id="cd07035">
    <property type="entry name" value="TPP_PYR_POX_like"/>
    <property type="match status" value="1"/>
</dbReference>
<accession>A0A9W6NCL7</accession>
<evidence type="ECO:0000259" key="1">
    <source>
        <dbReference type="Pfam" id="PF02776"/>
    </source>
</evidence>
<proteinExistence type="predicted"/>
<name>A0A9W6NCL7_9HYPH</name>
<dbReference type="AlphaFoldDB" id="A0A9W6NCL7"/>
<evidence type="ECO:0000313" key="3">
    <source>
        <dbReference type="Proteomes" id="UP001143330"/>
    </source>
</evidence>
<dbReference type="SUPFAM" id="SSF52518">
    <property type="entry name" value="Thiamin diphosphate-binding fold (THDP-binding)"/>
    <property type="match status" value="1"/>
</dbReference>
<dbReference type="InterPro" id="IPR012001">
    <property type="entry name" value="Thiamin_PyroP_enz_TPP-bd_dom"/>
</dbReference>
<dbReference type="EMBL" id="BSFM01000017">
    <property type="protein sequence ID" value="GLK85780.1"/>
    <property type="molecule type" value="Genomic_DNA"/>
</dbReference>
<dbReference type="GO" id="GO:0030976">
    <property type="term" value="F:thiamine pyrophosphate binding"/>
    <property type="evidence" value="ECO:0007669"/>
    <property type="project" value="InterPro"/>
</dbReference>
<feature type="domain" description="Thiamine pyrophosphate enzyme N-terminal TPP-binding" evidence="1">
    <location>
        <begin position="5"/>
        <end position="50"/>
    </location>
</feature>
<reference evidence="2" key="1">
    <citation type="journal article" date="2014" name="Int. J. Syst. Evol. Microbiol.">
        <title>Complete genome sequence of Corynebacterium casei LMG S-19264T (=DSM 44701T), isolated from a smear-ripened cheese.</title>
        <authorList>
            <consortium name="US DOE Joint Genome Institute (JGI-PGF)"/>
            <person name="Walter F."/>
            <person name="Albersmeier A."/>
            <person name="Kalinowski J."/>
            <person name="Ruckert C."/>
        </authorList>
    </citation>
    <scope>NUCLEOTIDE SEQUENCE</scope>
    <source>
        <strain evidence="2">VKM B-2789</strain>
    </source>
</reference>
<dbReference type="Pfam" id="PF02776">
    <property type="entry name" value="TPP_enzyme_N"/>
    <property type="match status" value="1"/>
</dbReference>
<comment type="caution">
    <text evidence="2">The sequence shown here is derived from an EMBL/GenBank/DDBJ whole genome shotgun (WGS) entry which is preliminary data.</text>
</comment>
<dbReference type="InterPro" id="IPR029061">
    <property type="entry name" value="THDP-binding"/>
</dbReference>